<dbReference type="InterPro" id="IPR038666">
    <property type="entry name" value="SSP1_head-tail_sf"/>
</dbReference>
<dbReference type="AlphaFoldDB" id="A0A6I4XNV6"/>
<sequence length="111" mass="13588">MITRKLNERITFFERKTKKDENGDSYQIDEDLFSCWAEVAKSTTKEFRNRSNDKIEDLKKRRNKKTLYLRFRTDIASEMLVRWRTHEYKVIDLEEDWQSKDMLMVTVEVVE</sequence>
<dbReference type="Proteomes" id="UP000439965">
    <property type="component" value="Unassembled WGS sequence"/>
</dbReference>
<organism evidence="1 2">
    <name type="scientific">Enterococcus gallinarum</name>
    <dbReference type="NCBI Taxonomy" id="1353"/>
    <lineage>
        <taxon>Bacteria</taxon>
        <taxon>Bacillati</taxon>
        <taxon>Bacillota</taxon>
        <taxon>Bacilli</taxon>
        <taxon>Lactobacillales</taxon>
        <taxon>Enterococcaceae</taxon>
        <taxon>Enterococcus</taxon>
    </lineage>
</organism>
<dbReference type="NCBIfam" id="TIGR01563">
    <property type="entry name" value="gp16_SPP1"/>
    <property type="match status" value="1"/>
</dbReference>
<dbReference type="RefSeq" id="WP_160805772.1">
    <property type="nucleotide sequence ID" value="NZ_JAJCLL010000035.1"/>
</dbReference>
<dbReference type="InterPro" id="IPR008767">
    <property type="entry name" value="Phage_SPP1_head-tail_adaptor"/>
</dbReference>
<dbReference type="Gene3D" id="2.40.10.270">
    <property type="entry name" value="Bacteriophage SPP1 head-tail adaptor protein"/>
    <property type="match status" value="1"/>
</dbReference>
<proteinExistence type="predicted"/>
<protein>
    <submittedName>
        <fullName evidence="1">Phage head closure protein</fullName>
    </submittedName>
</protein>
<accession>A0A6I4XNV6</accession>
<dbReference type="EMBL" id="WVTI01000002">
    <property type="protein sequence ID" value="MXS25290.1"/>
    <property type="molecule type" value="Genomic_DNA"/>
</dbReference>
<reference evidence="1 2" key="1">
    <citation type="submission" date="2019-04" db="EMBL/GenBank/DDBJ databases">
        <title>Step-wise assembly of the neonatal virome modulated by breast feeding.</title>
        <authorList>
            <person name="Liang G."/>
            <person name="Bushman F."/>
        </authorList>
    </citation>
    <scope>NUCLEOTIDE SEQUENCE [LARGE SCALE GENOMIC DNA]</scope>
    <source>
        <strain evidence="1 2">E3404</strain>
    </source>
</reference>
<evidence type="ECO:0000313" key="2">
    <source>
        <dbReference type="Proteomes" id="UP000439965"/>
    </source>
</evidence>
<dbReference type="Pfam" id="PF05521">
    <property type="entry name" value="Phage_HCP"/>
    <property type="match status" value="1"/>
</dbReference>
<gene>
    <name evidence="1" type="ORF">GTI89_04255</name>
</gene>
<comment type="caution">
    <text evidence="1">The sequence shown here is derived from an EMBL/GenBank/DDBJ whole genome shotgun (WGS) entry which is preliminary data.</text>
</comment>
<name>A0A6I4XNV6_ENTGA</name>
<evidence type="ECO:0000313" key="1">
    <source>
        <dbReference type="EMBL" id="MXS25290.1"/>
    </source>
</evidence>